<dbReference type="AlphaFoldDB" id="A0A9X9QA22"/>
<evidence type="ECO:0000313" key="1">
    <source>
        <dbReference type="EMBL" id="VCX41327.1"/>
    </source>
</evidence>
<sequence length="16" mass="1695">MLKYSSTHAASVSISL</sequence>
<gene>
    <name evidence="1" type="ORF">BN2614_LOCUS1</name>
</gene>
<dbReference type="Proteomes" id="UP000269945">
    <property type="component" value="Unassembled WGS sequence"/>
</dbReference>
<accession>A0A9X9QA22</accession>
<keyword evidence="2" id="KW-1185">Reference proteome</keyword>
<proteinExistence type="predicted"/>
<name>A0A9X9QA22_GULGU</name>
<dbReference type="EMBL" id="CYRY02045794">
    <property type="protein sequence ID" value="VCX41327.1"/>
    <property type="molecule type" value="Genomic_DNA"/>
</dbReference>
<protein>
    <submittedName>
        <fullName evidence="1">Uncharacterized protein</fullName>
    </submittedName>
</protein>
<comment type="caution">
    <text evidence="1">The sequence shown here is derived from an EMBL/GenBank/DDBJ whole genome shotgun (WGS) entry which is preliminary data.</text>
</comment>
<evidence type="ECO:0000313" key="2">
    <source>
        <dbReference type="Proteomes" id="UP000269945"/>
    </source>
</evidence>
<reference evidence="1 2" key="1">
    <citation type="submission" date="2018-10" db="EMBL/GenBank/DDBJ databases">
        <authorList>
            <person name="Ekblom R."/>
            <person name="Jareborg N."/>
        </authorList>
    </citation>
    <scope>NUCLEOTIDE SEQUENCE [LARGE SCALE GENOMIC DNA]</scope>
    <source>
        <tissue evidence="1">Muscle</tissue>
    </source>
</reference>
<organism evidence="1 2">
    <name type="scientific">Gulo gulo</name>
    <name type="common">Wolverine</name>
    <name type="synonym">Gluton</name>
    <dbReference type="NCBI Taxonomy" id="48420"/>
    <lineage>
        <taxon>Eukaryota</taxon>
        <taxon>Metazoa</taxon>
        <taxon>Chordata</taxon>
        <taxon>Craniata</taxon>
        <taxon>Vertebrata</taxon>
        <taxon>Euteleostomi</taxon>
        <taxon>Mammalia</taxon>
        <taxon>Eutheria</taxon>
        <taxon>Laurasiatheria</taxon>
        <taxon>Carnivora</taxon>
        <taxon>Caniformia</taxon>
        <taxon>Musteloidea</taxon>
        <taxon>Mustelidae</taxon>
        <taxon>Guloninae</taxon>
        <taxon>Gulo</taxon>
    </lineage>
</organism>